<evidence type="ECO:0000259" key="1">
    <source>
        <dbReference type="PROSITE" id="PS51352"/>
    </source>
</evidence>
<dbReference type="PANTHER" id="PTHR10438:SF468">
    <property type="entry name" value="THIOREDOXIN-1-RELATED"/>
    <property type="match status" value="1"/>
</dbReference>
<proteinExistence type="predicted"/>
<gene>
    <name evidence="2" type="ORF">EI998_10105</name>
</gene>
<dbReference type="Pfam" id="PF00085">
    <property type="entry name" value="Thioredoxin"/>
    <property type="match status" value="1"/>
</dbReference>
<organism evidence="2 3">
    <name type="scientific">Streptococcus suis</name>
    <dbReference type="NCBI Taxonomy" id="1307"/>
    <lineage>
        <taxon>Bacteria</taxon>
        <taxon>Bacillati</taxon>
        <taxon>Bacillota</taxon>
        <taxon>Bacilli</taxon>
        <taxon>Lactobacillales</taxon>
        <taxon>Streptococcaceae</taxon>
        <taxon>Streptococcus</taxon>
    </lineage>
</organism>
<dbReference type="Proteomes" id="UP000274117">
    <property type="component" value="Unassembled WGS sequence"/>
</dbReference>
<evidence type="ECO:0000313" key="2">
    <source>
        <dbReference type="EMBL" id="RRR50580.1"/>
    </source>
</evidence>
<dbReference type="InterPro" id="IPR050620">
    <property type="entry name" value="Thioredoxin_H-type-like"/>
</dbReference>
<evidence type="ECO:0000313" key="3">
    <source>
        <dbReference type="Proteomes" id="UP000274117"/>
    </source>
</evidence>
<feature type="domain" description="Thioredoxin" evidence="1">
    <location>
        <begin position="1"/>
        <end position="106"/>
    </location>
</feature>
<dbReference type="AlphaFoldDB" id="A0A3R8R9N2"/>
<dbReference type="SUPFAM" id="SSF52833">
    <property type="entry name" value="Thioredoxin-like"/>
    <property type="match status" value="1"/>
</dbReference>
<reference evidence="2 3" key="2">
    <citation type="submission" date="2018-12" db="EMBL/GenBank/DDBJ databases">
        <title>Whole-genome sequences of fifteen clinical Streptococcus suis strains isolated from pigs between 2006 and 2018.</title>
        <authorList>
            <person name="Stevens M.J.A."/>
            <person name="Cernela N."/>
            <person name="Spoerry Serrano N."/>
            <person name="Schmitt S."/>
            <person name="Schrenzel J."/>
            <person name="Stephan R."/>
        </authorList>
    </citation>
    <scope>NUCLEOTIDE SEQUENCE [LARGE SCALE GENOMIC DNA]</scope>
    <source>
        <strain evidence="2 3">PP422</strain>
    </source>
</reference>
<name>A0A3R8R9N2_STRSU</name>
<dbReference type="InterPro" id="IPR036249">
    <property type="entry name" value="Thioredoxin-like_sf"/>
</dbReference>
<dbReference type="Gene3D" id="3.40.30.10">
    <property type="entry name" value="Glutaredoxin"/>
    <property type="match status" value="1"/>
</dbReference>
<dbReference type="InterPro" id="IPR013766">
    <property type="entry name" value="Thioredoxin_domain"/>
</dbReference>
<comment type="caution">
    <text evidence="2">The sequence shown here is derived from an EMBL/GenBank/DDBJ whole genome shotgun (WGS) entry which is preliminary data.</text>
</comment>
<reference evidence="2 3" key="1">
    <citation type="submission" date="2018-11" db="EMBL/GenBank/DDBJ databases">
        <authorList>
            <person name="Stevens M.J."/>
            <person name="Cernela N."/>
            <person name="Spoerry Serrano N."/>
            <person name="Schmitt S."/>
            <person name="Schrenzel J."/>
            <person name="Stephan R."/>
        </authorList>
    </citation>
    <scope>NUCLEOTIDE SEQUENCE [LARGE SCALE GENOMIC DNA]</scope>
    <source>
        <strain evidence="2 3">PP422</strain>
    </source>
</reference>
<accession>A0A3R8R9N2</accession>
<sequence length="106" mass="12202">MIFPQNYEEVAVLVQSGQRTVFLFMTSWCGDCHYIKPHLPAIEAAFPDVTFVQLDRDDFMPLAQEWNIFGIPSLVVLENGQEIGRFVDKNRKTKQQIIDFLEGLPV</sequence>
<dbReference type="PANTHER" id="PTHR10438">
    <property type="entry name" value="THIOREDOXIN"/>
    <property type="match status" value="1"/>
</dbReference>
<dbReference type="PROSITE" id="PS51352">
    <property type="entry name" value="THIOREDOXIN_2"/>
    <property type="match status" value="1"/>
</dbReference>
<dbReference type="EMBL" id="RSDO01000029">
    <property type="protein sequence ID" value="RRR50580.1"/>
    <property type="molecule type" value="Genomic_DNA"/>
</dbReference>
<protein>
    <submittedName>
        <fullName evidence="2">Thioredoxin</fullName>
    </submittedName>
</protein>
<dbReference type="CDD" id="cd02947">
    <property type="entry name" value="TRX_family"/>
    <property type="match status" value="1"/>
</dbReference>